<dbReference type="GO" id="GO:0016787">
    <property type="term" value="F:hydrolase activity"/>
    <property type="evidence" value="ECO:0007669"/>
    <property type="project" value="InterPro"/>
</dbReference>
<dbReference type="SUPFAM" id="SSF56300">
    <property type="entry name" value="Metallo-dependent phosphatases"/>
    <property type="match status" value="1"/>
</dbReference>
<gene>
    <name evidence="2" type="ORF">CLPU_9c00370</name>
</gene>
<dbReference type="PANTHER" id="PTHR31302">
    <property type="entry name" value="TRANSMEMBRANE PROTEIN WITH METALLOPHOSPHOESTERASE DOMAIN-RELATED"/>
    <property type="match status" value="1"/>
</dbReference>
<sequence>MSIYSIADLHLDPLGEKPMDIFGENWINHEEKIINNWKDIVKEDDLVLIPGDISWGLKLEDVCKDLGKIEKLPGTKIISKGNHDYWWQTKNKLNSLNFKTIHFLHNDSYIYNDIGICGARGWPPKDSDEFNEHDEKVFNREVGRLELSINSINKNVSKKIVMLHYPPFNFKDQRPNEFVDVMKKYNIDICIYGHLHGEGHKYAVEGKIENISFYCVSSDYIDFSPIEVI</sequence>
<dbReference type="Gene3D" id="3.60.21.10">
    <property type="match status" value="1"/>
</dbReference>
<dbReference type="STRING" id="1503.CLPU_9c00370"/>
<comment type="caution">
    <text evidence="2">The sequence shown here is derived from an EMBL/GenBank/DDBJ whole genome shotgun (WGS) entry which is preliminary data.</text>
</comment>
<dbReference type="RefSeq" id="WP_050355509.1">
    <property type="nucleotide sequence ID" value="NZ_LGSS01000009.1"/>
</dbReference>
<dbReference type="PIRSF" id="PIRSF033094">
    <property type="entry name" value="Pesterase_CT488"/>
    <property type="match status" value="1"/>
</dbReference>
<dbReference type="AlphaFoldDB" id="A0A0L0W9M1"/>
<proteinExistence type="predicted"/>
<name>A0A0L0W9M1_GOTPU</name>
<organism evidence="2 3">
    <name type="scientific">Gottschalkia purinilytica</name>
    <name type="common">Clostridium purinilyticum</name>
    <dbReference type="NCBI Taxonomy" id="1503"/>
    <lineage>
        <taxon>Bacteria</taxon>
        <taxon>Bacillati</taxon>
        <taxon>Bacillota</taxon>
        <taxon>Tissierellia</taxon>
        <taxon>Tissierellales</taxon>
        <taxon>Gottschalkiaceae</taxon>
        <taxon>Gottschalkia</taxon>
    </lineage>
</organism>
<dbReference type="OrthoDB" id="8610138at2"/>
<dbReference type="InterPro" id="IPR029052">
    <property type="entry name" value="Metallo-depent_PP-like"/>
</dbReference>
<dbReference type="InterPro" id="IPR014578">
    <property type="entry name" value="Pesterase_CT488"/>
</dbReference>
<protein>
    <submittedName>
        <fullName evidence="2">Metallophosphoesterase</fullName>
    </submittedName>
</protein>
<keyword evidence="3" id="KW-1185">Reference proteome</keyword>
<dbReference type="PANTHER" id="PTHR31302:SF22">
    <property type="entry name" value="PHOSPHOESTERASE"/>
    <property type="match status" value="1"/>
</dbReference>
<dbReference type="Pfam" id="PF00149">
    <property type="entry name" value="Metallophos"/>
    <property type="match status" value="1"/>
</dbReference>
<dbReference type="Proteomes" id="UP000037267">
    <property type="component" value="Unassembled WGS sequence"/>
</dbReference>
<dbReference type="PATRIC" id="fig|1503.3.peg.3317"/>
<dbReference type="InterPro" id="IPR004843">
    <property type="entry name" value="Calcineurin-like_PHP"/>
</dbReference>
<evidence type="ECO:0000313" key="2">
    <source>
        <dbReference type="EMBL" id="KNF08141.1"/>
    </source>
</evidence>
<dbReference type="EMBL" id="LGSS01000009">
    <property type="protein sequence ID" value="KNF08141.1"/>
    <property type="molecule type" value="Genomic_DNA"/>
</dbReference>
<feature type="domain" description="Calcineurin-like phosphoesterase" evidence="1">
    <location>
        <begin position="1"/>
        <end position="197"/>
    </location>
</feature>
<evidence type="ECO:0000313" key="3">
    <source>
        <dbReference type="Proteomes" id="UP000037267"/>
    </source>
</evidence>
<dbReference type="InterPro" id="IPR051158">
    <property type="entry name" value="Metallophosphoesterase_sf"/>
</dbReference>
<evidence type="ECO:0000259" key="1">
    <source>
        <dbReference type="Pfam" id="PF00149"/>
    </source>
</evidence>
<reference evidence="3" key="1">
    <citation type="submission" date="2015-07" db="EMBL/GenBank/DDBJ databases">
        <title>Draft genome sequence of the purine-degrading Gottschalkia purinilyticum DSM 1384 (formerly Clostridium purinilyticum).</title>
        <authorList>
            <person name="Poehlein A."/>
            <person name="Schiel-Bengelsdorf B."/>
            <person name="Bengelsdorf F.R."/>
            <person name="Daniel R."/>
            <person name="Duerre P."/>
        </authorList>
    </citation>
    <scope>NUCLEOTIDE SEQUENCE [LARGE SCALE GENOMIC DNA]</scope>
    <source>
        <strain evidence="3">DSM 1384</strain>
    </source>
</reference>
<accession>A0A0L0W9M1</accession>